<dbReference type="Pfam" id="PF01352">
    <property type="entry name" value="KRAB"/>
    <property type="match status" value="1"/>
</dbReference>
<dbReference type="PROSITE" id="PS00028">
    <property type="entry name" value="ZINC_FINGER_C2H2_1"/>
    <property type="match status" value="10"/>
</dbReference>
<evidence type="ECO:0000313" key="16">
    <source>
        <dbReference type="Proteomes" id="UP000515140"/>
    </source>
</evidence>
<keyword evidence="7" id="KW-0832">Ubl conjugation</keyword>
<dbReference type="Pfam" id="PF00096">
    <property type="entry name" value="zf-C2H2"/>
    <property type="match status" value="11"/>
</dbReference>
<dbReference type="GO" id="GO:0008270">
    <property type="term" value="F:zinc ion binding"/>
    <property type="evidence" value="ECO:0007669"/>
    <property type="project" value="UniProtKB-KW"/>
</dbReference>
<evidence type="ECO:0000256" key="11">
    <source>
        <dbReference type="ARBA" id="ARBA00023242"/>
    </source>
</evidence>
<feature type="domain" description="C2H2-type" evidence="14">
    <location>
        <begin position="483"/>
        <end position="510"/>
    </location>
</feature>
<dbReference type="FunFam" id="3.30.160.60:FF:002004">
    <property type="entry name" value="Zinc finger protein 473"/>
    <property type="match status" value="1"/>
</dbReference>
<keyword evidence="8" id="KW-0805">Transcription regulation</keyword>
<protein>
    <submittedName>
        <fullName evidence="17">Zinc finger protein 383-like isoform X1</fullName>
    </submittedName>
</protein>
<feature type="domain" description="C2H2-type" evidence="14">
    <location>
        <begin position="317"/>
        <end position="344"/>
    </location>
</feature>
<evidence type="ECO:0000256" key="10">
    <source>
        <dbReference type="ARBA" id="ARBA00023163"/>
    </source>
</evidence>
<keyword evidence="3" id="KW-0479">Metal-binding</keyword>
<dbReference type="SUPFAM" id="SSF109640">
    <property type="entry name" value="KRAB domain (Kruppel-associated box)"/>
    <property type="match status" value="1"/>
</dbReference>
<feature type="domain" description="C2H2-type" evidence="14">
    <location>
        <begin position="539"/>
        <end position="566"/>
    </location>
</feature>
<evidence type="ECO:0000256" key="9">
    <source>
        <dbReference type="ARBA" id="ARBA00023125"/>
    </source>
</evidence>
<accession>A0A6P5LQU7</accession>
<name>A0A6P5LQU7_PHACI</name>
<dbReference type="PANTHER" id="PTHR23235">
    <property type="entry name" value="KRUEPPEL-LIKE TRANSCRIPTION FACTOR"/>
    <property type="match status" value="1"/>
</dbReference>
<dbReference type="PROSITE" id="PS50805">
    <property type="entry name" value="KRAB"/>
    <property type="match status" value="1"/>
</dbReference>
<dbReference type="CDD" id="cd07765">
    <property type="entry name" value="KRAB_A-box"/>
    <property type="match status" value="1"/>
</dbReference>
<evidence type="ECO:0000256" key="4">
    <source>
        <dbReference type="ARBA" id="ARBA00022737"/>
    </source>
</evidence>
<keyword evidence="16" id="KW-1185">Reference proteome</keyword>
<feature type="region of interest" description="Disordered" evidence="13">
    <location>
        <begin position="375"/>
        <end position="400"/>
    </location>
</feature>
<dbReference type="FunFam" id="3.30.160.60:FF:000202">
    <property type="entry name" value="Zinc finger protein 574"/>
    <property type="match status" value="1"/>
</dbReference>
<feature type="region of interest" description="Disordered" evidence="13">
    <location>
        <begin position="148"/>
        <end position="176"/>
    </location>
</feature>
<dbReference type="InterPro" id="IPR001909">
    <property type="entry name" value="KRAB"/>
</dbReference>
<dbReference type="InParanoid" id="A0A6P5LQU7"/>
<dbReference type="FunFam" id="3.30.160.60:FF:000139">
    <property type="entry name" value="zinc finger protein 1 homolog"/>
    <property type="match status" value="1"/>
</dbReference>
<dbReference type="SMART" id="SM00355">
    <property type="entry name" value="ZnF_C2H2"/>
    <property type="match status" value="11"/>
</dbReference>
<keyword evidence="4" id="KW-0677">Repeat</keyword>
<evidence type="ECO:0000256" key="13">
    <source>
        <dbReference type="SAM" id="MobiDB-lite"/>
    </source>
</evidence>
<evidence type="ECO:0000313" key="17">
    <source>
        <dbReference type="RefSeq" id="XP_020859598.1"/>
    </source>
</evidence>
<evidence type="ECO:0000256" key="3">
    <source>
        <dbReference type="ARBA" id="ARBA00022723"/>
    </source>
</evidence>
<evidence type="ECO:0000256" key="7">
    <source>
        <dbReference type="ARBA" id="ARBA00022843"/>
    </source>
</evidence>
<feature type="domain" description="C2H2-type" evidence="14">
    <location>
        <begin position="455"/>
        <end position="482"/>
    </location>
</feature>
<dbReference type="FunFam" id="3.30.160.60:FF:000384">
    <property type="entry name" value="Zinc finger protein 550"/>
    <property type="match status" value="1"/>
</dbReference>
<dbReference type="GeneID" id="110220093"/>
<reference evidence="17" key="1">
    <citation type="submission" date="2025-08" db="UniProtKB">
        <authorList>
            <consortium name="RefSeq"/>
        </authorList>
    </citation>
    <scope>IDENTIFICATION</scope>
    <source>
        <tissue evidence="17">Spleen</tissue>
    </source>
</reference>
<organism evidence="16 17">
    <name type="scientific">Phascolarctos cinereus</name>
    <name type="common">Koala</name>
    <dbReference type="NCBI Taxonomy" id="38626"/>
    <lineage>
        <taxon>Eukaryota</taxon>
        <taxon>Metazoa</taxon>
        <taxon>Chordata</taxon>
        <taxon>Craniata</taxon>
        <taxon>Vertebrata</taxon>
        <taxon>Euteleostomi</taxon>
        <taxon>Mammalia</taxon>
        <taxon>Metatheria</taxon>
        <taxon>Diprotodontia</taxon>
        <taxon>Phascolarctidae</taxon>
        <taxon>Phascolarctos</taxon>
    </lineage>
</organism>
<feature type="domain" description="C2H2-type" evidence="14">
    <location>
        <begin position="511"/>
        <end position="538"/>
    </location>
</feature>
<dbReference type="PANTHER" id="PTHR23235:SF178">
    <property type="entry name" value="C2H2-TYPE DOMAIN-CONTAINING PROTEIN-RELATED"/>
    <property type="match status" value="1"/>
</dbReference>
<keyword evidence="9" id="KW-0238">DNA-binding</keyword>
<evidence type="ECO:0000259" key="14">
    <source>
        <dbReference type="PROSITE" id="PS50157"/>
    </source>
</evidence>
<dbReference type="GO" id="GO:0032502">
    <property type="term" value="P:developmental process"/>
    <property type="evidence" value="ECO:0007669"/>
    <property type="project" value="UniProtKB-ARBA"/>
</dbReference>
<keyword evidence="11" id="KW-0539">Nucleus</keyword>
<dbReference type="GO" id="GO:0000978">
    <property type="term" value="F:RNA polymerase II cis-regulatory region sequence-specific DNA binding"/>
    <property type="evidence" value="ECO:0007669"/>
    <property type="project" value="TreeGrafter"/>
</dbReference>
<dbReference type="FunFam" id="3.30.160.60:FF:002343">
    <property type="entry name" value="Zinc finger protein 33A"/>
    <property type="match status" value="2"/>
</dbReference>
<evidence type="ECO:0000256" key="6">
    <source>
        <dbReference type="ARBA" id="ARBA00022833"/>
    </source>
</evidence>
<feature type="domain" description="C2H2-type" evidence="14">
    <location>
        <begin position="427"/>
        <end position="454"/>
    </location>
</feature>
<evidence type="ECO:0000256" key="1">
    <source>
        <dbReference type="ARBA" id="ARBA00004123"/>
    </source>
</evidence>
<feature type="domain" description="C2H2-type" evidence="14">
    <location>
        <begin position="233"/>
        <end position="260"/>
    </location>
</feature>
<dbReference type="Gene3D" id="6.10.140.140">
    <property type="match status" value="1"/>
</dbReference>
<dbReference type="InterPro" id="IPR013087">
    <property type="entry name" value="Znf_C2H2_type"/>
</dbReference>
<dbReference type="SUPFAM" id="SSF57667">
    <property type="entry name" value="beta-beta-alpha zinc fingers"/>
    <property type="match status" value="7"/>
</dbReference>
<feature type="compositionally biased region" description="Basic and acidic residues" evidence="13">
    <location>
        <begin position="388"/>
        <end position="398"/>
    </location>
</feature>
<sequence length="588" mass="66650">MVCPAQEAGLRRKDHVPIFGQGGFPREAAAGRKDFEPPVRFWERCPLGTLSTASAWSAVTFQDVTIDLSPDQWKGLGPTQRQLYRDVMLENYRNLVSLGPESPGSRPQIISWLEQGEGREFPGSIPSDSKTQTEARWGISTEGEVWKMGSEGTTGDADQEPKWGAASGHGSKSLNPAQSPYSFPGCDFSPLTRLHEQAQPGETGRACNRLKTCIHLRLNQVTGGQGPAGERPFECRSCGKRFKRISCLSRHQKSHAEVKPHLCKECGKDFSQRSYLNEHQRIHTSEKPYVCNECGKVFRQRSTLIRHWRTHTGEKPYGCHQCGKAFIQQTKLTEHQRIHTGEKPFDCKDCGKPFARRSHLTHHWRRCTEKKLRGGALGASEESSGPDDPERLLPKESSHPCNACGKSFRRRSSLMQHWRSHTGEKPYECNLCGKAYGRYSALSDHKRVHTGEKPHLCLQCGKAFSHSSVLTQHQRIHTGEKPYECSECGKAFNRNSNFFLHQRIHTGEEPCACNECGRAYSRSYNFFLHQRIHTGEKPYECGKCGKAFSWRSKFFLHQRTHTREDPLDVGERLWATDTVRGPQYGMEL</sequence>
<dbReference type="GO" id="GO:0005634">
    <property type="term" value="C:nucleus"/>
    <property type="evidence" value="ECO:0007669"/>
    <property type="project" value="UniProtKB-SubCell"/>
</dbReference>
<dbReference type="FunFam" id="3.30.160.60:FF:000016">
    <property type="entry name" value="zinc finger protein 37 homolog"/>
    <property type="match status" value="2"/>
</dbReference>
<dbReference type="RefSeq" id="XP_020859598.1">
    <property type="nucleotide sequence ID" value="XM_021003939.1"/>
</dbReference>
<evidence type="ECO:0000256" key="8">
    <source>
        <dbReference type="ARBA" id="ARBA00023015"/>
    </source>
</evidence>
<comment type="subcellular location">
    <subcellularLocation>
        <location evidence="1">Nucleus</location>
    </subcellularLocation>
</comment>
<dbReference type="GO" id="GO:0000981">
    <property type="term" value="F:DNA-binding transcription factor activity, RNA polymerase II-specific"/>
    <property type="evidence" value="ECO:0007669"/>
    <property type="project" value="TreeGrafter"/>
</dbReference>
<evidence type="ECO:0000256" key="12">
    <source>
        <dbReference type="PROSITE-ProRule" id="PRU00042"/>
    </source>
</evidence>
<dbReference type="FunFam" id="3.30.160.60:FF:002254">
    <property type="entry name" value="Zinc finger protein 540"/>
    <property type="match status" value="1"/>
</dbReference>
<dbReference type="PROSITE" id="PS50157">
    <property type="entry name" value="ZINC_FINGER_C2H2_2"/>
    <property type="match status" value="11"/>
</dbReference>
<feature type="domain" description="KRAB" evidence="15">
    <location>
        <begin position="59"/>
        <end position="132"/>
    </location>
</feature>
<evidence type="ECO:0000256" key="5">
    <source>
        <dbReference type="ARBA" id="ARBA00022771"/>
    </source>
</evidence>
<evidence type="ECO:0000256" key="2">
    <source>
        <dbReference type="ARBA" id="ARBA00006991"/>
    </source>
</evidence>
<dbReference type="InterPro" id="IPR036051">
    <property type="entry name" value="KRAB_dom_sf"/>
</dbReference>
<feature type="domain" description="C2H2-type" evidence="14">
    <location>
        <begin position="261"/>
        <end position="288"/>
    </location>
</feature>
<dbReference type="FunFam" id="3.30.160.60:FF:000933">
    <property type="entry name" value="zinc finger protein 771"/>
    <property type="match status" value="1"/>
</dbReference>
<proteinExistence type="inferred from homology"/>
<keyword evidence="6" id="KW-0862">Zinc</keyword>
<feature type="domain" description="C2H2-type" evidence="14">
    <location>
        <begin position="345"/>
        <end position="372"/>
    </location>
</feature>
<dbReference type="FunFam" id="3.30.160.60:FF:000295">
    <property type="entry name" value="zinc finger protein 19"/>
    <property type="match status" value="1"/>
</dbReference>
<dbReference type="SMART" id="SM00349">
    <property type="entry name" value="KRAB"/>
    <property type="match status" value="1"/>
</dbReference>
<dbReference type="AlphaFoldDB" id="A0A6P5LQU7"/>
<feature type="domain" description="C2H2-type" evidence="14">
    <location>
        <begin position="399"/>
        <end position="426"/>
    </location>
</feature>
<keyword evidence="10" id="KW-0804">Transcription</keyword>
<dbReference type="Proteomes" id="UP000515140">
    <property type="component" value="Unplaced"/>
</dbReference>
<dbReference type="Gene3D" id="3.30.160.60">
    <property type="entry name" value="Classic Zinc Finger"/>
    <property type="match status" value="11"/>
</dbReference>
<keyword evidence="5 12" id="KW-0863">Zinc-finger</keyword>
<gene>
    <name evidence="17" type="primary">LOC110220093</name>
</gene>
<comment type="similarity">
    <text evidence="2">Belongs to the krueppel C2H2-type zinc-finger protein family.</text>
</comment>
<dbReference type="InterPro" id="IPR036236">
    <property type="entry name" value="Znf_C2H2_sf"/>
</dbReference>
<evidence type="ECO:0000259" key="15">
    <source>
        <dbReference type="PROSITE" id="PS50805"/>
    </source>
</evidence>
<dbReference type="KEGG" id="pcw:110220093"/>
<feature type="domain" description="C2H2-type" evidence="14">
    <location>
        <begin position="289"/>
        <end position="316"/>
    </location>
</feature>